<comment type="caution">
    <text evidence="1">The sequence shown here is derived from an EMBL/GenBank/DDBJ whole genome shotgun (WGS) entry which is preliminary data.</text>
</comment>
<dbReference type="Proteomes" id="UP001189429">
    <property type="component" value="Unassembled WGS sequence"/>
</dbReference>
<evidence type="ECO:0000313" key="1">
    <source>
        <dbReference type="EMBL" id="CAK0856365.1"/>
    </source>
</evidence>
<dbReference type="EMBL" id="CAUYUJ010015627">
    <property type="protein sequence ID" value="CAK0856365.1"/>
    <property type="molecule type" value="Genomic_DNA"/>
</dbReference>
<reference evidence="1" key="1">
    <citation type="submission" date="2023-10" db="EMBL/GenBank/DDBJ databases">
        <authorList>
            <person name="Chen Y."/>
            <person name="Shah S."/>
            <person name="Dougan E. K."/>
            <person name="Thang M."/>
            <person name="Chan C."/>
        </authorList>
    </citation>
    <scope>NUCLEOTIDE SEQUENCE [LARGE SCALE GENOMIC DNA]</scope>
</reference>
<gene>
    <name evidence="1" type="ORF">PCOR1329_LOCUS46772</name>
</gene>
<organism evidence="1 2">
    <name type="scientific">Prorocentrum cordatum</name>
    <dbReference type="NCBI Taxonomy" id="2364126"/>
    <lineage>
        <taxon>Eukaryota</taxon>
        <taxon>Sar</taxon>
        <taxon>Alveolata</taxon>
        <taxon>Dinophyceae</taxon>
        <taxon>Prorocentrales</taxon>
        <taxon>Prorocentraceae</taxon>
        <taxon>Prorocentrum</taxon>
    </lineage>
</organism>
<sequence length="773" mass="82525">MGAAEKKAQRVLREALAGNDAQGEPPSSAMSCASACTAFTAAPSTAPSIGGGRGGKRGINTLKDVTGRQQKAARLARTVCIVFGCQKKLITCDKRAGRVMCEPRWQTYTIGYNYMAGEEIGEKTETDETFRKPFDCAHSHRVTMDATAAGFGNTDIETHIRNEASCERCVGFWSRSDLHGLIGFMPEQLSAKCQKLWGEQGLVHVEEGADVAESAMGNMAAPSDAAPQQALQSVVSNGSQLSLSSPISPKGGAGGRLASPGCVPGGEGIADVSELMQSDPAQAKWALQLHTASHSLAWTGKNSLGRQRNTLRTYAQEADTLGRSEGDGMREHAPLNEAAEQIATENGWRSMARTDLGALLQKPVDAGVDFPTKSKNDCIARAFQDWSQSTASLEERVTSLLDTVQAWPSTADDGAFEPLQPRLRHIEGSPRDRVATMTDIALKKAICPLIKDGVRNASVTMRVMTTIITAICAASDDDRLDFEPCEDGADELCPLLRGIVMVIEPDLQEQQKVGATNIDFDKLQDVSASAPPGETNVLSSIKAGTFPDESCGHLKDIAATREEKLAMPGADAMQVHLLKVAQKQTVVGHLRIFCNALDSVRHDAPREARKAAAVTLVSHARTYADFGIAEKNENLELKIASYVTMVMDRMGAGEDVHKIEDACSYMMIQCQLCAQLFEFVKEPATDLAKAKACLEALSGLQWDFATIYTCAGLGADFDERMAADARGVVMGRFVAGKLAPAGAPGLPGWTRPAPNCATLRFAGLSGGDGEGEG</sequence>
<protein>
    <submittedName>
        <fullName evidence="1">Uncharacterized protein</fullName>
    </submittedName>
</protein>
<evidence type="ECO:0000313" key="2">
    <source>
        <dbReference type="Proteomes" id="UP001189429"/>
    </source>
</evidence>
<accession>A0ABN9UBR1</accession>
<proteinExistence type="predicted"/>
<keyword evidence="2" id="KW-1185">Reference proteome</keyword>
<name>A0ABN9UBR1_9DINO</name>